<evidence type="ECO:0000313" key="5">
    <source>
        <dbReference type="EMBL" id="QJH96500.1"/>
    </source>
</evidence>
<feature type="compositionally biased region" description="Basic and acidic residues" evidence="1">
    <location>
        <begin position="67"/>
        <end position="76"/>
    </location>
</feature>
<evidence type="ECO:0000313" key="3">
    <source>
        <dbReference type="EMBL" id="QJA62270.1"/>
    </source>
</evidence>
<dbReference type="EMBL" id="MT142519">
    <property type="protein sequence ID" value="QJA83838.1"/>
    <property type="molecule type" value="Genomic_DNA"/>
</dbReference>
<gene>
    <name evidence="4" type="ORF">MM415A00250_0016</name>
    <name evidence="3" type="ORF">MM415B00805_0014</name>
    <name evidence="2" type="ORF">TM448A00708_0006</name>
    <name evidence="5" type="ORF">TM448B00745_0015</name>
</gene>
<dbReference type="AlphaFoldDB" id="A0A6H1ZI84"/>
<name>A0A6H1ZI84_9ZZZZ</name>
<proteinExistence type="predicted"/>
<evidence type="ECO:0000313" key="4">
    <source>
        <dbReference type="EMBL" id="QJA83838.1"/>
    </source>
</evidence>
<evidence type="ECO:0000256" key="1">
    <source>
        <dbReference type="SAM" id="MobiDB-lite"/>
    </source>
</evidence>
<accession>A0A6H1ZI84</accession>
<dbReference type="EMBL" id="MT141466">
    <property type="protein sequence ID" value="QJA62270.1"/>
    <property type="molecule type" value="Genomic_DNA"/>
</dbReference>
<organism evidence="2">
    <name type="scientific">viral metagenome</name>
    <dbReference type="NCBI Taxonomy" id="1070528"/>
    <lineage>
        <taxon>unclassified sequences</taxon>
        <taxon>metagenomes</taxon>
        <taxon>organismal metagenomes</taxon>
    </lineage>
</organism>
<protein>
    <submittedName>
        <fullName evidence="2">Uncharacterized protein</fullName>
    </submittedName>
</protein>
<feature type="region of interest" description="Disordered" evidence="1">
    <location>
        <begin position="67"/>
        <end position="89"/>
    </location>
</feature>
<dbReference type="EMBL" id="MT144051">
    <property type="protein sequence ID" value="QJA47633.1"/>
    <property type="molecule type" value="Genomic_DNA"/>
</dbReference>
<dbReference type="EMBL" id="MT144653">
    <property type="protein sequence ID" value="QJH96500.1"/>
    <property type="molecule type" value="Genomic_DNA"/>
</dbReference>
<evidence type="ECO:0000313" key="2">
    <source>
        <dbReference type="EMBL" id="QJA47633.1"/>
    </source>
</evidence>
<reference evidence="2" key="1">
    <citation type="submission" date="2020-03" db="EMBL/GenBank/DDBJ databases">
        <title>The deep terrestrial virosphere.</title>
        <authorList>
            <person name="Holmfeldt K."/>
            <person name="Nilsson E."/>
            <person name="Simone D."/>
            <person name="Lopez-Fernandez M."/>
            <person name="Wu X."/>
            <person name="de Brujin I."/>
            <person name="Lundin D."/>
            <person name="Andersson A."/>
            <person name="Bertilsson S."/>
            <person name="Dopson M."/>
        </authorList>
    </citation>
    <scope>NUCLEOTIDE SEQUENCE</scope>
    <source>
        <strain evidence="4">MM415A00250</strain>
        <strain evidence="3">MM415B00805</strain>
        <strain evidence="2">TM448A00708</strain>
        <strain evidence="5">TM448B00745</strain>
    </source>
</reference>
<sequence>MKYRVRIDMSFDVEEDARALMEYAKGLRGKALSINEGKANAEISFCQIEECYHDEVPTRPCPLTPIERVEIRRDTHPMGPPMDSRSGRE</sequence>